<proteinExistence type="predicted"/>
<reference evidence="2" key="1">
    <citation type="submission" date="2018-01" db="EMBL/GenBank/DDBJ databases">
        <title>An insight into the sialome of Amazonian anophelines.</title>
        <authorList>
            <person name="Ribeiro J.M."/>
            <person name="Scarpassa V."/>
            <person name="Calvo E."/>
        </authorList>
    </citation>
    <scope>NUCLEOTIDE SEQUENCE</scope>
</reference>
<evidence type="ECO:0000256" key="1">
    <source>
        <dbReference type="SAM" id="MobiDB-lite"/>
    </source>
</evidence>
<sequence>MHCCCLARRLLQWPVTRSKDLVSTGVKLFGQKYLVGPSGATIPLRLDHQVKLKFRTIAAQVLVLSHTHTHEAAVGPGVRSLKSAGHDNENIATKRQ</sequence>
<organism evidence="2">
    <name type="scientific">Anopheles darlingi</name>
    <name type="common">Mosquito</name>
    <dbReference type="NCBI Taxonomy" id="43151"/>
    <lineage>
        <taxon>Eukaryota</taxon>
        <taxon>Metazoa</taxon>
        <taxon>Ecdysozoa</taxon>
        <taxon>Arthropoda</taxon>
        <taxon>Hexapoda</taxon>
        <taxon>Insecta</taxon>
        <taxon>Pterygota</taxon>
        <taxon>Neoptera</taxon>
        <taxon>Endopterygota</taxon>
        <taxon>Diptera</taxon>
        <taxon>Nematocera</taxon>
        <taxon>Culicoidea</taxon>
        <taxon>Culicidae</taxon>
        <taxon>Anophelinae</taxon>
        <taxon>Anopheles</taxon>
    </lineage>
</organism>
<feature type="region of interest" description="Disordered" evidence="1">
    <location>
        <begin position="75"/>
        <end position="96"/>
    </location>
</feature>
<evidence type="ECO:0000313" key="2">
    <source>
        <dbReference type="EMBL" id="MBW75147.1"/>
    </source>
</evidence>
<dbReference type="EMBL" id="GGFL01010969">
    <property type="protein sequence ID" value="MBW75147.1"/>
    <property type="molecule type" value="Transcribed_RNA"/>
</dbReference>
<dbReference type="AlphaFoldDB" id="A0A2M4DC46"/>
<protein>
    <submittedName>
        <fullName evidence="2">Putative secreted protein</fullName>
    </submittedName>
</protein>
<accession>A0A2M4DC46</accession>
<name>A0A2M4DC46_ANODA</name>